<dbReference type="InterPro" id="IPR009057">
    <property type="entry name" value="Homeodomain-like_sf"/>
</dbReference>
<dbReference type="InterPro" id="IPR050109">
    <property type="entry name" value="HTH-type_TetR-like_transc_reg"/>
</dbReference>
<name>A0A9X3NP14_9ACTN</name>
<sequence length="211" mass="21866">MSPRTAAVLRDGGGGPSLRDHLVAAAERLVAERGAAGLTVRDIAREARVAAGVLYNHFADKEELLALALHAHVRAAERALGPLPVAGTGGVEDNLRAIVRHGIALHRAILPAFAGLASRPKVLERFAALPNPLADGRGLRAGIAEYLRAEQRLGRVAAGARCEAVATMVVGACHELVLPPPGPLPGAAPPEVAPEVVDDLVAAVLDGVRRR</sequence>
<evidence type="ECO:0000256" key="2">
    <source>
        <dbReference type="ARBA" id="ARBA00023125"/>
    </source>
</evidence>
<evidence type="ECO:0000313" key="7">
    <source>
        <dbReference type="Proteomes" id="UP001140076"/>
    </source>
</evidence>
<dbReference type="SUPFAM" id="SSF48498">
    <property type="entry name" value="Tetracyclin repressor-like, C-terminal domain"/>
    <property type="match status" value="1"/>
</dbReference>
<dbReference type="RefSeq" id="WP_270073782.1">
    <property type="nucleotide sequence ID" value="NZ_JAJAQC010000037.1"/>
</dbReference>
<dbReference type="InterPro" id="IPR036271">
    <property type="entry name" value="Tet_transcr_reg_TetR-rel_C_sf"/>
</dbReference>
<dbReference type="Proteomes" id="UP001140076">
    <property type="component" value="Unassembled WGS sequence"/>
</dbReference>
<keyword evidence="2 4" id="KW-0238">DNA-binding</keyword>
<dbReference type="EMBL" id="JAJAQC010000037">
    <property type="protein sequence ID" value="MDA0566530.1"/>
    <property type="molecule type" value="Genomic_DNA"/>
</dbReference>
<dbReference type="PANTHER" id="PTHR30055:SF238">
    <property type="entry name" value="MYCOFACTOCIN BIOSYNTHESIS TRANSCRIPTIONAL REGULATOR MFTR-RELATED"/>
    <property type="match status" value="1"/>
</dbReference>
<organism evidence="6 7">
    <name type="scientific">Streptomonospora mangrovi</name>
    <dbReference type="NCBI Taxonomy" id="2883123"/>
    <lineage>
        <taxon>Bacteria</taxon>
        <taxon>Bacillati</taxon>
        <taxon>Actinomycetota</taxon>
        <taxon>Actinomycetes</taxon>
        <taxon>Streptosporangiales</taxon>
        <taxon>Nocardiopsidaceae</taxon>
        <taxon>Streptomonospora</taxon>
    </lineage>
</organism>
<reference evidence="6" key="1">
    <citation type="submission" date="2021-10" db="EMBL/GenBank/DDBJ databases">
        <title>Streptomonospora sp. nov., isolated from mangrove soil.</title>
        <authorList>
            <person name="Chen X."/>
            <person name="Ge X."/>
            <person name="Liu W."/>
        </authorList>
    </citation>
    <scope>NUCLEOTIDE SEQUENCE</scope>
    <source>
        <strain evidence="6">S1-112</strain>
    </source>
</reference>
<dbReference type="AlphaFoldDB" id="A0A9X3NP14"/>
<keyword evidence="7" id="KW-1185">Reference proteome</keyword>
<feature type="domain" description="HTH tetR-type" evidence="5">
    <location>
        <begin position="16"/>
        <end position="76"/>
    </location>
</feature>
<keyword evidence="1" id="KW-0805">Transcription regulation</keyword>
<evidence type="ECO:0000256" key="4">
    <source>
        <dbReference type="PROSITE-ProRule" id="PRU00335"/>
    </source>
</evidence>
<dbReference type="GO" id="GO:0003700">
    <property type="term" value="F:DNA-binding transcription factor activity"/>
    <property type="evidence" value="ECO:0007669"/>
    <property type="project" value="TreeGrafter"/>
</dbReference>
<protein>
    <submittedName>
        <fullName evidence="6">TetR/AcrR family transcriptional regulator</fullName>
    </submittedName>
</protein>
<dbReference type="Gene3D" id="1.10.10.60">
    <property type="entry name" value="Homeodomain-like"/>
    <property type="match status" value="1"/>
</dbReference>
<dbReference type="SUPFAM" id="SSF46689">
    <property type="entry name" value="Homeodomain-like"/>
    <property type="match status" value="1"/>
</dbReference>
<evidence type="ECO:0000256" key="1">
    <source>
        <dbReference type="ARBA" id="ARBA00023015"/>
    </source>
</evidence>
<gene>
    <name evidence="6" type="ORF">LG943_19755</name>
</gene>
<dbReference type="InterPro" id="IPR001647">
    <property type="entry name" value="HTH_TetR"/>
</dbReference>
<evidence type="ECO:0000259" key="5">
    <source>
        <dbReference type="PROSITE" id="PS50977"/>
    </source>
</evidence>
<evidence type="ECO:0000256" key="3">
    <source>
        <dbReference type="ARBA" id="ARBA00023163"/>
    </source>
</evidence>
<proteinExistence type="predicted"/>
<dbReference type="Gene3D" id="1.10.357.10">
    <property type="entry name" value="Tetracycline Repressor, domain 2"/>
    <property type="match status" value="1"/>
</dbReference>
<comment type="caution">
    <text evidence="6">The sequence shown here is derived from an EMBL/GenBank/DDBJ whole genome shotgun (WGS) entry which is preliminary data.</text>
</comment>
<dbReference type="PRINTS" id="PR00455">
    <property type="entry name" value="HTHTETR"/>
</dbReference>
<keyword evidence="3" id="KW-0804">Transcription</keyword>
<accession>A0A9X3NP14</accession>
<dbReference type="PANTHER" id="PTHR30055">
    <property type="entry name" value="HTH-TYPE TRANSCRIPTIONAL REGULATOR RUTR"/>
    <property type="match status" value="1"/>
</dbReference>
<dbReference type="PROSITE" id="PS50977">
    <property type="entry name" value="HTH_TETR_2"/>
    <property type="match status" value="1"/>
</dbReference>
<feature type="DNA-binding region" description="H-T-H motif" evidence="4">
    <location>
        <begin position="39"/>
        <end position="58"/>
    </location>
</feature>
<dbReference type="Pfam" id="PF00440">
    <property type="entry name" value="TetR_N"/>
    <property type="match status" value="1"/>
</dbReference>
<evidence type="ECO:0000313" key="6">
    <source>
        <dbReference type="EMBL" id="MDA0566530.1"/>
    </source>
</evidence>
<dbReference type="GO" id="GO:0000976">
    <property type="term" value="F:transcription cis-regulatory region binding"/>
    <property type="evidence" value="ECO:0007669"/>
    <property type="project" value="TreeGrafter"/>
</dbReference>